<dbReference type="HOGENOM" id="CLU_1434469_0_0_1"/>
<dbReference type="OrthoDB" id="10516240at2759"/>
<dbReference type="AlphaFoldDB" id="S8DQK7"/>
<name>S8DQK7_FOMSC</name>
<evidence type="ECO:0000313" key="1">
    <source>
        <dbReference type="EMBL" id="EPS93508.1"/>
    </source>
</evidence>
<reference evidence="1 2" key="1">
    <citation type="journal article" date="2012" name="Science">
        <title>The Paleozoic origin of enzymatic lignin decomposition reconstructed from 31 fungal genomes.</title>
        <authorList>
            <person name="Floudas D."/>
            <person name="Binder M."/>
            <person name="Riley R."/>
            <person name="Barry K."/>
            <person name="Blanchette R.A."/>
            <person name="Henrissat B."/>
            <person name="Martinez A.T."/>
            <person name="Otillar R."/>
            <person name="Spatafora J.W."/>
            <person name="Yadav J.S."/>
            <person name="Aerts A."/>
            <person name="Benoit I."/>
            <person name="Boyd A."/>
            <person name="Carlson A."/>
            <person name="Copeland A."/>
            <person name="Coutinho P.M."/>
            <person name="de Vries R.P."/>
            <person name="Ferreira P."/>
            <person name="Findley K."/>
            <person name="Foster B."/>
            <person name="Gaskell J."/>
            <person name="Glotzer D."/>
            <person name="Gorecki P."/>
            <person name="Heitman J."/>
            <person name="Hesse C."/>
            <person name="Hori C."/>
            <person name="Igarashi K."/>
            <person name="Jurgens J.A."/>
            <person name="Kallen N."/>
            <person name="Kersten P."/>
            <person name="Kohler A."/>
            <person name="Kuees U."/>
            <person name="Kumar T.K.A."/>
            <person name="Kuo A."/>
            <person name="LaButti K."/>
            <person name="Larrondo L.F."/>
            <person name="Lindquist E."/>
            <person name="Ling A."/>
            <person name="Lombard V."/>
            <person name="Lucas S."/>
            <person name="Lundell T."/>
            <person name="Martin R."/>
            <person name="McLaughlin D.J."/>
            <person name="Morgenstern I."/>
            <person name="Morin E."/>
            <person name="Murat C."/>
            <person name="Nagy L.G."/>
            <person name="Nolan M."/>
            <person name="Ohm R.A."/>
            <person name="Patyshakuliyeva A."/>
            <person name="Rokas A."/>
            <person name="Ruiz-Duenas F.J."/>
            <person name="Sabat G."/>
            <person name="Salamov A."/>
            <person name="Samejima M."/>
            <person name="Schmutz J."/>
            <person name="Slot J.C."/>
            <person name="St John F."/>
            <person name="Stenlid J."/>
            <person name="Sun H."/>
            <person name="Sun S."/>
            <person name="Syed K."/>
            <person name="Tsang A."/>
            <person name="Wiebenga A."/>
            <person name="Young D."/>
            <person name="Pisabarro A."/>
            <person name="Eastwood D.C."/>
            <person name="Martin F."/>
            <person name="Cullen D."/>
            <person name="Grigoriev I.V."/>
            <person name="Hibbett D.S."/>
        </authorList>
    </citation>
    <scope>NUCLEOTIDE SEQUENCE</scope>
    <source>
        <strain evidence="2">FP-58527</strain>
    </source>
</reference>
<dbReference type="Proteomes" id="UP000015241">
    <property type="component" value="Unassembled WGS sequence"/>
</dbReference>
<sequence>MSLIFNASTTRALLSAVAPFAPLPGGYLTFPVVDAEPAARGPLDPFAPPPPLHAAPEHDEIELHPLLQTINRTARAQGWSEVGGSVDDSAAPLSLGAAAMSTTTGFAPRPRAESAVRSRTRLFTARLVALSRGTPQTPAVAEEGSQLLDGVKAVRASFASRTRRAFNSVFGPALGVPSRGDYVRLRGRN</sequence>
<proteinExistence type="predicted"/>
<keyword evidence="2" id="KW-1185">Reference proteome</keyword>
<organism evidence="1 2">
    <name type="scientific">Fomitopsis schrenkii</name>
    <name type="common">Brown rot fungus</name>
    <dbReference type="NCBI Taxonomy" id="2126942"/>
    <lineage>
        <taxon>Eukaryota</taxon>
        <taxon>Fungi</taxon>
        <taxon>Dikarya</taxon>
        <taxon>Basidiomycota</taxon>
        <taxon>Agaricomycotina</taxon>
        <taxon>Agaricomycetes</taxon>
        <taxon>Polyporales</taxon>
        <taxon>Fomitopsis</taxon>
    </lineage>
</organism>
<dbReference type="EMBL" id="KE504271">
    <property type="protein sequence ID" value="EPS93508.1"/>
    <property type="molecule type" value="Genomic_DNA"/>
</dbReference>
<gene>
    <name evidence="1" type="ORF">FOMPIDRAFT_1055918</name>
</gene>
<dbReference type="InParanoid" id="S8DQK7"/>
<accession>S8DQK7</accession>
<protein>
    <submittedName>
        <fullName evidence="1">Uncharacterized protein</fullName>
    </submittedName>
</protein>
<evidence type="ECO:0000313" key="2">
    <source>
        <dbReference type="Proteomes" id="UP000015241"/>
    </source>
</evidence>